<dbReference type="InterPro" id="IPR050248">
    <property type="entry name" value="Polysacc_deacetylase_ArnD"/>
</dbReference>
<dbReference type="PANTHER" id="PTHR10587:SF133">
    <property type="entry name" value="CHITIN DEACETYLASE 1-RELATED"/>
    <property type="match status" value="1"/>
</dbReference>
<dbReference type="AlphaFoldDB" id="A0A1Y3U775"/>
<keyword evidence="7" id="KW-1185">Reference proteome</keyword>
<evidence type="ECO:0000256" key="2">
    <source>
        <dbReference type="ARBA" id="ARBA00022801"/>
    </source>
</evidence>
<evidence type="ECO:0000256" key="4">
    <source>
        <dbReference type="SAM" id="Phobius"/>
    </source>
</evidence>
<evidence type="ECO:0000259" key="5">
    <source>
        <dbReference type="PROSITE" id="PS51677"/>
    </source>
</evidence>
<name>A0A1Y3U775_9ACTN</name>
<keyword evidence="2" id="KW-0378">Hydrolase</keyword>
<feature type="region of interest" description="Disordered" evidence="3">
    <location>
        <begin position="1"/>
        <end position="39"/>
    </location>
</feature>
<protein>
    <recommendedName>
        <fullName evidence="5">NodB homology domain-containing protein</fullName>
    </recommendedName>
</protein>
<dbReference type="GO" id="GO:0046872">
    <property type="term" value="F:metal ion binding"/>
    <property type="evidence" value="ECO:0007669"/>
    <property type="project" value="UniProtKB-KW"/>
</dbReference>
<reference evidence="7" key="1">
    <citation type="submission" date="2017-04" db="EMBL/GenBank/DDBJ databases">
        <title>Function of individual gut microbiota members based on whole genome sequencing of pure cultures obtained from chicken caecum.</title>
        <authorList>
            <person name="Medvecky M."/>
            <person name="Cejkova D."/>
            <person name="Polansky O."/>
            <person name="Karasova D."/>
            <person name="Kubasova T."/>
            <person name="Cizek A."/>
            <person name="Rychlik I."/>
        </authorList>
    </citation>
    <scope>NUCLEOTIDE SEQUENCE [LARGE SCALE GENOMIC DNA]</scope>
    <source>
        <strain evidence="7">An70</strain>
    </source>
</reference>
<dbReference type="EMBL" id="NFHO01000005">
    <property type="protein sequence ID" value="OUN43058.1"/>
    <property type="molecule type" value="Genomic_DNA"/>
</dbReference>
<accession>A0A1Y3U775</accession>
<proteinExistence type="predicted"/>
<keyword evidence="4" id="KW-0472">Membrane</keyword>
<gene>
    <name evidence="6" type="ORF">B5G21_05530</name>
</gene>
<dbReference type="RefSeq" id="WP_087186352.1">
    <property type="nucleotide sequence ID" value="NZ_NFHO01000005.1"/>
</dbReference>
<keyword evidence="1" id="KW-0479">Metal-binding</keyword>
<dbReference type="Gene3D" id="3.20.20.370">
    <property type="entry name" value="Glycoside hydrolase/deacetylase"/>
    <property type="match status" value="1"/>
</dbReference>
<evidence type="ECO:0000256" key="1">
    <source>
        <dbReference type="ARBA" id="ARBA00022723"/>
    </source>
</evidence>
<dbReference type="eggNOG" id="COG0726">
    <property type="taxonomic scope" value="Bacteria"/>
</dbReference>
<keyword evidence="4" id="KW-0812">Transmembrane</keyword>
<organism evidence="6 7">
    <name type="scientific">Enorma massiliensis</name>
    <dbReference type="NCBI Taxonomy" id="1472761"/>
    <lineage>
        <taxon>Bacteria</taxon>
        <taxon>Bacillati</taxon>
        <taxon>Actinomycetota</taxon>
        <taxon>Coriobacteriia</taxon>
        <taxon>Coriobacteriales</taxon>
        <taxon>Coriobacteriaceae</taxon>
        <taxon>Enorma</taxon>
    </lineage>
</organism>
<dbReference type="GO" id="GO:0005975">
    <property type="term" value="P:carbohydrate metabolic process"/>
    <property type="evidence" value="ECO:0007669"/>
    <property type="project" value="InterPro"/>
</dbReference>
<feature type="transmembrane region" description="Helical" evidence="4">
    <location>
        <begin position="80"/>
        <end position="101"/>
    </location>
</feature>
<dbReference type="GO" id="GO:0016810">
    <property type="term" value="F:hydrolase activity, acting on carbon-nitrogen (but not peptide) bonds"/>
    <property type="evidence" value="ECO:0007669"/>
    <property type="project" value="InterPro"/>
</dbReference>
<dbReference type="GO" id="GO:0016020">
    <property type="term" value="C:membrane"/>
    <property type="evidence" value="ECO:0007669"/>
    <property type="project" value="TreeGrafter"/>
</dbReference>
<dbReference type="PROSITE" id="PS51677">
    <property type="entry name" value="NODB"/>
    <property type="match status" value="1"/>
</dbReference>
<evidence type="ECO:0000313" key="7">
    <source>
        <dbReference type="Proteomes" id="UP000196560"/>
    </source>
</evidence>
<dbReference type="InterPro" id="IPR002509">
    <property type="entry name" value="NODB_dom"/>
</dbReference>
<evidence type="ECO:0000256" key="3">
    <source>
        <dbReference type="SAM" id="MobiDB-lite"/>
    </source>
</evidence>
<dbReference type="STRING" id="1118060.GCA_000311845_01485"/>
<dbReference type="Proteomes" id="UP000196560">
    <property type="component" value="Unassembled WGS sequence"/>
</dbReference>
<feature type="domain" description="NodB homology" evidence="5">
    <location>
        <begin position="260"/>
        <end position="439"/>
    </location>
</feature>
<dbReference type="SUPFAM" id="SSF88713">
    <property type="entry name" value="Glycoside hydrolase/deacetylase"/>
    <property type="match status" value="1"/>
</dbReference>
<dbReference type="PANTHER" id="PTHR10587">
    <property type="entry name" value="GLYCOSYL TRANSFERASE-RELATED"/>
    <property type="match status" value="1"/>
</dbReference>
<keyword evidence="4" id="KW-1133">Transmembrane helix</keyword>
<sequence length="471" mass="49765">MSKRDHVQVGKATNLHYGSGKGHHVHASHTGAGHRSGQASGASHIVYANNASRRFSAAERAGRAEAFRARMNRPRRPPNMKALAVVLACVVVIAAVGGWYFCLRSVTVTVNGTEVSVRVGAPLSTVLEDNDQFGAVPGRLLSVGGNVLSQDGGNPSTVSRAGETLTPDEVEQTRVQEGDEFTVSNGTDAEEPSKEETVTMAPGIQKESGGAVQYVSQWGKAGKKRVKTGETSGETVDVEVLEEAQDMVVSSVNLSPEGGKYVALTFDDGPSKYTPQILEILEEKDAKATFFNLGAQAQGNPAGSKAIVDAGQELASHTMAHQNLPKADRETLRSEISNAASALKDASGKDVQMIRAPYGAFTDVEWARSGDLISCNVLWNIDTLDWERPGASAIEAAALKGVHNGSIILMHDGGGNREQTVEALPGIIDSLRAQGYELVTVSELMKLDGSIPEDVVNGTVSMPEDAALPEA</sequence>
<evidence type="ECO:0000313" key="6">
    <source>
        <dbReference type="EMBL" id="OUN43058.1"/>
    </source>
</evidence>
<comment type="caution">
    <text evidence="6">The sequence shown here is derived from an EMBL/GenBank/DDBJ whole genome shotgun (WGS) entry which is preliminary data.</text>
</comment>
<dbReference type="Pfam" id="PF01522">
    <property type="entry name" value="Polysacc_deac_1"/>
    <property type="match status" value="1"/>
</dbReference>
<dbReference type="CDD" id="cd10917">
    <property type="entry name" value="CE4_NodB_like_6s_7s"/>
    <property type="match status" value="1"/>
</dbReference>
<dbReference type="InterPro" id="IPR011330">
    <property type="entry name" value="Glyco_hydro/deAcase_b/a-brl"/>
</dbReference>